<gene>
    <name evidence="1" type="ORF">ISS97_16560</name>
</gene>
<dbReference type="EMBL" id="JADIKD010000012">
    <property type="protein sequence ID" value="MFK2918885.1"/>
    <property type="molecule type" value="Genomic_DNA"/>
</dbReference>
<protein>
    <recommendedName>
        <fullName evidence="3">DUF2188 domain-containing protein</fullName>
    </recommendedName>
</protein>
<organism evidence="1 2">
    <name type="scientific">Dyella koreensis</name>
    <dbReference type="NCBI Taxonomy" id="311235"/>
    <lineage>
        <taxon>Bacteria</taxon>
        <taxon>Pseudomonadati</taxon>
        <taxon>Pseudomonadota</taxon>
        <taxon>Gammaproteobacteria</taxon>
        <taxon>Lysobacterales</taxon>
        <taxon>Rhodanobacteraceae</taxon>
        <taxon>Dyella</taxon>
    </lineage>
</organism>
<dbReference type="Proteomes" id="UP001620408">
    <property type="component" value="Unassembled WGS sequence"/>
</dbReference>
<accession>A0ABW8K7M6</accession>
<evidence type="ECO:0008006" key="3">
    <source>
        <dbReference type="Google" id="ProtNLM"/>
    </source>
</evidence>
<evidence type="ECO:0000313" key="2">
    <source>
        <dbReference type="Proteomes" id="UP001620408"/>
    </source>
</evidence>
<dbReference type="RefSeq" id="WP_379983497.1">
    <property type="nucleotide sequence ID" value="NZ_JADIKD010000012.1"/>
</dbReference>
<name>A0ABW8K7M6_9GAMM</name>
<reference evidence="1 2" key="1">
    <citation type="submission" date="2020-10" db="EMBL/GenBank/DDBJ databases">
        <title>Phylogeny of dyella-like bacteria.</title>
        <authorList>
            <person name="Fu J."/>
        </authorList>
    </citation>
    <scope>NUCLEOTIDE SEQUENCE [LARGE SCALE GENOMIC DNA]</scope>
    <source>
        <strain evidence="1 2">BB4</strain>
    </source>
</reference>
<proteinExistence type="predicted"/>
<comment type="caution">
    <text evidence="1">The sequence shown here is derived from an EMBL/GenBank/DDBJ whole genome shotgun (WGS) entry which is preliminary data.</text>
</comment>
<keyword evidence="2" id="KW-1185">Reference proteome</keyword>
<evidence type="ECO:0000313" key="1">
    <source>
        <dbReference type="EMBL" id="MFK2918885.1"/>
    </source>
</evidence>
<sequence length="64" mass="7480">MGNQVHYHVIRATHGQWQVLRERQPIIVRRDLFEAVDLATRFAEREALVGTSRVKVTWSRGLSH</sequence>